<keyword evidence="7 11" id="KW-0862">Zinc</keyword>
<comment type="subcellular location">
    <subcellularLocation>
        <location evidence="2">Membrane</location>
        <topology evidence="2">Multi-pass membrane protein</topology>
    </subcellularLocation>
</comment>
<dbReference type="Gene3D" id="2.30.42.10">
    <property type="match status" value="2"/>
</dbReference>
<evidence type="ECO:0000313" key="13">
    <source>
        <dbReference type="EMBL" id="RDF00799.1"/>
    </source>
</evidence>
<gene>
    <name evidence="13" type="primary">rseP</name>
    <name evidence="13" type="ORF">DPV98_09540</name>
</gene>
<dbReference type="InterPro" id="IPR041489">
    <property type="entry name" value="PDZ_6"/>
</dbReference>
<evidence type="ECO:0000256" key="10">
    <source>
        <dbReference type="ARBA" id="ARBA00023136"/>
    </source>
</evidence>
<protein>
    <recommendedName>
        <fullName evidence="11">Zinc metalloprotease</fullName>
        <ecNumber evidence="11">3.4.24.-</ecNumber>
    </recommendedName>
</protein>
<comment type="caution">
    <text evidence="13">The sequence shown here is derived from an EMBL/GenBank/DDBJ whole genome shotgun (WGS) entry which is preliminary data.</text>
</comment>
<dbReference type="CDD" id="cd06163">
    <property type="entry name" value="S2P-M50_PDZ_RseP-like"/>
    <property type="match status" value="2"/>
</dbReference>
<dbReference type="Pfam" id="PF17820">
    <property type="entry name" value="PDZ_6"/>
    <property type="match status" value="1"/>
</dbReference>
<accession>A0A369Z642</accession>
<sequence>MSSIISFFILICILVFVHEYGHFWAARCCGVKVIRFSIGFGKVLFRKKDKYGTEFAFSLIPLGGYVQMWNGESEVNEQKIDAPISQSLSKKSPLQRAFIISAGPIANFIFAVIAYWTVFISGIPTLKPVVGQVIPNSIAAQANLPVEFEIKQVAGKTVLDWEEVTLALIGNLGAERVEVSGSNIDGDYPQHFYLNLTDWKVDGTKESPLTSLGISPKNAVIKPEIAQVLPHSPAEKAGLKAQDKILTVNHQPFDWQNLVKTVQTGQPITLEIETSNQQKQAVEMTPEKQKDRYVIGITPTYEGIGEKYHTVLEYDMLTAIGKSVDKVGSLIHSIFLFIGNLITGELSLNNMSGPISMAKGAAATAEIGWVYYLSFMALISVNLGVMNLFPILPLDGGQLLLLALEAIKRKPVSEKFHLRFQQLGMLFVLSLMAFAFINDVIHF</sequence>
<dbReference type="GO" id="GO:0046872">
    <property type="term" value="F:metal ion binding"/>
    <property type="evidence" value="ECO:0007669"/>
    <property type="project" value="UniProtKB-KW"/>
</dbReference>
<feature type="transmembrane region" description="Helical" evidence="11">
    <location>
        <begin position="6"/>
        <end position="25"/>
    </location>
</feature>
<dbReference type="GO" id="GO:0004222">
    <property type="term" value="F:metalloendopeptidase activity"/>
    <property type="evidence" value="ECO:0007669"/>
    <property type="project" value="InterPro"/>
</dbReference>
<evidence type="ECO:0000256" key="8">
    <source>
        <dbReference type="ARBA" id="ARBA00022989"/>
    </source>
</evidence>
<dbReference type="PANTHER" id="PTHR42837:SF2">
    <property type="entry name" value="MEMBRANE METALLOPROTEASE ARASP2, CHLOROPLASTIC-RELATED"/>
    <property type="match status" value="1"/>
</dbReference>
<evidence type="ECO:0000256" key="5">
    <source>
        <dbReference type="ARBA" id="ARBA00022692"/>
    </source>
</evidence>
<keyword evidence="4 13" id="KW-0645">Protease</keyword>
<dbReference type="SMART" id="SM00228">
    <property type="entry name" value="PDZ"/>
    <property type="match status" value="1"/>
</dbReference>
<feature type="transmembrane region" description="Helical" evidence="11">
    <location>
        <begin position="97"/>
        <end position="118"/>
    </location>
</feature>
<dbReference type="EC" id="3.4.24.-" evidence="11"/>
<feature type="transmembrane region" description="Helical" evidence="11">
    <location>
        <begin position="369"/>
        <end position="392"/>
    </location>
</feature>
<dbReference type="PANTHER" id="PTHR42837">
    <property type="entry name" value="REGULATOR OF SIGMA-E PROTEASE RSEP"/>
    <property type="match status" value="1"/>
</dbReference>
<evidence type="ECO:0000256" key="4">
    <source>
        <dbReference type="ARBA" id="ARBA00022670"/>
    </source>
</evidence>
<comment type="similarity">
    <text evidence="3 11">Belongs to the peptidase M50B family.</text>
</comment>
<organism evidence="13 14">
    <name type="scientific">Haemophilus parahaemolyticus</name>
    <dbReference type="NCBI Taxonomy" id="735"/>
    <lineage>
        <taxon>Bacteria</taxon>
        <taxon>Pseudomonadati</taxon>
        <taxon>Pseudomonadota</taxon>
        <taxon>Gammaproteobacteria</taxon>
        <taxon>Pasteurellales</taxon>
        <taxon>Pasteurellaceae</taxon>
        <taxon>Haemophilus</taxon>
    </lineage>
</organism>
<dbReference type="STRING" id="735.B0185_08125"/>
<comment type="cofactor">
    <cofactor evidence="1 11">
        <name>Zn(2+)</name>
        <dbReference type="ChEBI" id="CHEBI:29105"/>
    </cofactor>
</comment>
<evidence type="ECO:0000259" key="12">
    <source>
        <dbReference type="SMART" id="SM00228"/>
    </source>
</evidence>
<feature type="domain" description="PDZ" evidence="12">
    <location>
        <begin position="210"/>
        <end position="276"/>
    </location>
</feature>
<evidence type="ECO:0000256" key="9">
    <source>
        <dbReference type="ARBA" id="ARBA00023049"/>
    </source>
</evidence>
<dbReference type="NCBIfam" id="TIGR00054">
    <property type="entry name" value="RIP metalloprotease RseP"/>
    <property type="match status" value="1"/>
</dbReference>
<keyword evidence="9 11" id="KW-0482">Metalloprotease</keyword>
<dbReference type="RefSeq" id="WP_111313535.1">
    <property type="nucleotide sequence ID" value="NZ_QEQD01000010.1"/>
</dbReference>
<keyword evidence="5 11" id="KW-0812">Transmembrane</keyword>
<dbReference type="Proteomes" id="UP000253999">
    <property type="component" value="Unassembled WGS sequence"/>
</dbReference>
<dbReference type="AlphaFoldDB" id="A0A369Z642"/>
<keyword evidence="6 11" id="KW-0378">Hydrolase</keyword>
<evidence type="ECO:0000256" key="1">
    <source>
        <dbReference type="ARBA" id="ARBA00001947"/>
    </source>
</evidence>
<reference evidence="13 14" key="1">
    <citation type="submission" date="2018-05" db="EMBL/GenBank/DDBJ databases">
        <title>Draft Genome Sequences for a Diverse set of 7 Haemophilus Species.</title>
        <authorList>
            <person name="Nichols M."/>
            <person name="Topaz N."/>
            <person name="Wang X."/>
            <person name="Wang X."/>
            <person name="Boxrud D."/>
        </authorList>
    </citation>
    <scope>NUCLEOTIDE SEQUENCE [LARGE SCALE GENOMIC DNA]</scope>
    <source>
        <strain evidence="13 14">C2010039593</strain>
    </source>
</reference>
<keyword evidence="8 11" id="KW-1133">Transmembrane helix</keyword>
<dbReference type="InterPro" id="IPR004387">
    <property type="entry name" value="Pept_M50_Zn"/>
</dbReference>
<dbReference type="SUPFAM" id="SSF50156">
    <property type="entry name" value="PDZ domain-like"/>
    <property type="match status" value="2"/>
</dbReference>
<dbReference type="EMBL" id="QEQD01000010">
    <property type="protein sequence ID" value="RDF00799.1"/>
    <property type="molecule type" value="Genomic_DNA"/>
</dbReference>
<evidence type="ECO:0000256" key="11">
    <source>
        <dbReference type="RuleBase" id="RU362031"/>
    </source>
</evidence>
<keyword evidence="10 11" id="KW-0472">Membrane</keyword>
<evidence type="ECO:0000256" key="7">
    <source>
        <dbReference type="ARBA" id="ARBA00022833"/>
    </source>
</evidence>
<dbReference type="Pfam" id="PF02163">
    <property type="entry name" value="Peptidase_M50"/>
    <property type="match status" value="1"/>
</dbReference>
<feature type="transmembrane region" description="Helical" evidence="11">
    <location>
        <begin position="330"/>
        <end position="348"/>
    </location>
</feature>
<feature type="transmembrane region" description="Helical" evidence="11">
    <location>
        <begin position="420"/>
        <end position="441"/>
    </location>
</feature>
<evidence type="ECO:0000256" key="3">
    <source>
        <dbReference type="ARBA" id="ARBA00007931"/>
    </source>
</evidence>
<dbReference type="InterPro" id="IPR001478">
    <property type="entry name" value="PDZ"/>
</dbReference>
<proteinExistence type="inferred from homology"/>
<dbReference type="InterPro" id="IPR036034">
    <property type="entry name" value="PDZ_sf"/>
</dbReference>
<keyword evidence="11" id="KW-0479">Metal-binding</keyword>
<dbReference type="GO" id="GO:0006508">
    <property type="term" value="P:proteolysis"/>
    <property type="evidence" value="ECO:0007669"/>
    <property type="project" value="UniProtKB-KW"/>
</dbReference>
<dbReference type="InterPro" id="IPR008915">
    <property type="entry name" value="Peptidase_M50"/>
</dbReference>
<name>A0A369Z642_HAEPH</name>
<evidence type="ECO:0000256" key="6">
    <source>
        <dbReference type="ARBA" id="ARBA00022801"/>
    </source>
</evidence>
<evidence type="ECO:0000313" key="14">
    <source>
        <dbReference type="Proteomes" id="UP000253999"/>
    </source>
</evidence>
<dbReference type="GO" id="GO:0016020">
    <property type="term" value="C:membrane"/>
    <property type="evidence" value="ECO:0007669"/>
    <property type="project" value="UniProtKB-SubCell"/>
</dbReference>
<evidence type="ECO:0000256" key="2">
    <source>
        <dbReference type="ARBA" id="ARBA00004141"/>
    </source>
</evidence>